<dbReference type="Gene3D" id="1.10.8.60">
    <property type="match status" value="1"/>
</dbReference>
<comment type="caution">
    <text evidence="4">The sequence shown here is derived from an EMBL/GenBank/DDBJ whole genome shotgun (WGS) entry which is preliminary data.</text>
</comment>
<dbReference type="InterPro" id="IPR002078">
    <property type="entry name" value="Sigma_54_int"/>
</dbReference>
<organism evidence="4 5">
    <name type="scientific">Aquimarina gracilis</name>
    <dbReference type="NCBI Taxonomy" id="874422"/>
    <lineage>
        <taxon>Bacteria</taxon>
        <taxon>Pseudomonadati</taxon>
        <taxon>Bacteroidota</taxon>
        <taxon>Flavobacteriia</taxon>
        <taxon>Flavobacteriales</taxon>
        <taxon>Flavobacteriaceae</taxon>
        <taxon>Aquimarina</taxon>
    </lineage>
</organism>
<keyword evidence="5" id="KW-1185">Reference proteome</keyword>
<dbReference type="EMBL" id="JAYKLX010000002">
    <property type="protein sequence ID" value="MEB3344763.1"/>
    <property type="molecule type" value="Genomic_DNA"/>
</dbReference>
<evidence type="ECO:0000313" key="5">
    <source>
        <dbReference type="Proteomes" id="UP001327027"/>
    </source>
</evidence>
<evidence type="ECO:0000313" key="4">
    <source>
        <dbReference type="EMBL" id="MEB3344763.1"/>
    </source>
</evidence>
<dbReference type="PROSITE" id="PS00688">
    <property type="entry name" value="SIGMA54_INTERACT_3"/>
    <property type="match status" value="1"/>
</dbReference>
<evidence type="ECO:0000259" key="3">
    <source>
        <dbReference type="PROSITE" id="PS50045"/>
    </source>
</evidence>
<proteinExistence type="predicted"/>
<dbReference type="PROSITE" id="PS50045">
    <property type="entry name" value="SIGMA54_INTERACT_4"/>
    <property type="match status" value="1"/>
</dbReference>
<reference evidence="4 5" key="1">
    <citation type="journal article" date="2013" name="Int. J. Syst. Evol. Microbiol.">
        <title>Aquimarina gracilis sp. nov., isolated from the gut microflora of a mussel, Mytilus coruscus, and emended description of Aquimarina spongiae.</title>
        <authorList>
            <person name="Park S.C."/>
            <person name="Choe H.N."/>
            <person name="Baik K.S."/>
            <person name="Seong C.N."/>
        </authorList>
    </citation>
    <scope>NUCLEOTIDE SEQUENCE [LARGE SCALE GENOMIC DNA]</scope>
    <source>
        <strain evidence="4 5">PSC32</strain>
    </source>
</reference>
<dbReference type="InterPro" id="IPR025944">
    <property type="entry name" value="Sigma_54_int_dom_CS"/>
</dbReference>
<protein>
    <recommendedName>
        <fullName evidence="3">Sigma-54 factor interaction domain-containing protein</fullName>
    </recommendedName>
</protein>
<name>A0ABU5ZSZ9_9FLAO</name>
<dbReference type="Proteomes" id="UP001327027">
    <property type="component" value="Unassembled WGS sequence"/>
</dbReference>
<accession>A0ABU5ZSZ9</accession>
<dbReference type="RefSeq" id="WP_324178801.1">
    <property type="nucleotide sequence ID" value="NZ_BAABAW010000003.1"/>
</dbReference>
<evidence type="ECO:0000256" key="1">
    <source>
        <dbReference type="ARBA" id="ARBA00022741"/>
    </source>
</evidence>
<gene>
    <name evidence="4" type="ORF">U6A24_04795</name>
</gene>
<feature type="domain" description="Sigma-54 factor interaction" evidence="3">
    <location>
        <begin position="40"/>
        <end position="68"/>
    </location>
</feature>
<sequence length="107" mass="12376">MSLISSIASLRWVNARSRISLAFELSKERPLALAATSQESSRSRERIKKYPWPGNVRELQNLLEQAMIWQKGRVLEAFPRKISFDTINEMVIGSSSQPEQYDMEYIN</sequence>
<keyword evidence="1" id="KW-0547">Nucleotide-binding</keyword>
<dbReference type="Pfam" id="PF25601">
    <property type="entry name" value="AAA_lid_14"/>
    <property type="match status" value="1"/>
</dbReference>
<dbReference type="InterPro" id="IPR058031">
    <property type="entry name" value="AAA_lid_NorR"/>
</dbReference>
<keyword evidence="2" id="KW-0067">ATP-binding</keyword>
<evidence type="ECO:0000256" key="2">
    <source>
        <dbReference type="ARBA" id="ARBA00022840"/>
    </source>
</evidence>